<dbReference type="SUPFAM" id="SSF52833">
    <property type="entry name" value="Thioredoxin-like"/>
    <property type="match status" value="1"/>
</dbReference>
<accession>A0A382KXV3</accession>
<dbReference type="Gene3D" id="3.40.30.10">
    <property type="entry name" value="Glutaredoxin"/>
    <property type="match status" value="1"/>
</dbReference>
<evidence type="ECO:0000313" key="1">
    <source>
        <dbReference type="EMBL" id="SVC29169.1"/>
    </source>
</evidence>
<evidence type="ECO:0008006" key="2">
    <source>
        <dbReference type="Google" id="ProtNLM"/>
    </source>
</evidence>
<dbReference type="InterPro" id="IPR036249">
    <property type="entry name" value="Thioredoxin-like_sf"/>
</dbReference>
<gene>
    <name evidence="1" type="ORF">METZ01_LOCUS282023</name>
</gene>
<reference evidence="1" key="1">
    <citation type="submission" date="2018-05" db="EMBL/GenBank/DDBJ databases">
        <authorList>
            <person name="Lanie J.A."/>
            <person name="Ng W.-L."/>
            <person name="Kazmierczak K.M."/>
            <person name="Andrzejewski T.M."/>
            <person name="Davidsen T.M."/>
            <person name="Wayne K.J."/>
            <person name="Tettelin H."/>
            <person name="Glass J.I."/>
            <person name="Rusch D."/>
            <person name="Podicherti R."/>
            <person name="Tsui H.-C.T."/>
            <person name="Winkler M.E."/>
        </authorList>
    </citation>
    <scope>NUCLEOTIDE SEQUENCE</scope>
</reference>
<protein>
    <recommendedName>
        <fullName evidence="2">Alkyl hydroperoxide reductase subunit C/ Thiol specific antioxidant domain-containing protein</fullName>
    </recommendedName>
</protein>
<dbReference type="EMBL" id="UINC01083451">
    <property type="protein sequence ID" value="SVC29169.1"/>
    <property type="molecule type" value="Genomic_DNA"/>
</dbReference>
<name>A0A382KXV3_9ZZZZ</name>
<sequence length="55" mass="6470">MLKTYGVWGKKKFMGREYMGISRMTYVIDEEGIIIQVYEKVKTISHAKDILDNLK</sequence>
<organism evidence="1">
    <name type="scientific">marine metagenome</name>
    <dbReference type="NCBI Taxonomy" id="408172"/>
    <lineage>
        <taxon>unclassified sequences</taxon>
        <taxon>metagenomes</taxon>
        <taxon>ecological metagenomes</taxon>
    </lineage>
</organism>
<dbReference type="AlphaFoldDB" id="A0A382KXV3"/>
<proteinExistence type="predicted"/>